<dbReference type="InterPro" id="IPR009100">
    <property type="entry name" value="AcylCoA_DH/oxidase_NM_dom_sf"/>
</dbReference>
<evidence type="ECO:0000256" key="2">
    <source>
        <dbReference type="ARBA" id="ARBA00009347"/>
    </source>
</evidence>
<protein>
    <recommendedName>
        <fullName evidence="9">3-methylmercaptopropionyl-CoA dehydrogenase</fullName>
        <ecNumber evidence="8">1.3.99.41</ecNumber>
    </recommendedName>
</protein>
<keyword evidence="4 10" id="KW-0274">FAD</keyword>
<gene>
    <name evidence="15" type="ORF">SAHL_03890</name>
</gene>
<dbReference type="Gene3D" id="2.40.110.10">
    <property type="entry name" value="Butyryl-CoA Dehydrogenase, subunit A, domain 2"/>
    <property type="match status" value="1"/>
</dbReference>
<dbReference type="InterPro" id="IPR006091">
    <property type="entry name" value="Acyl-CoA_Oxase/DH_mid-dom"/>
</dbReference>
<dbReference type="InterPro" id="IPR046373">
    <property type="entry name" value="Acyl-CoA_Oxase/DH_mid-dom_sf"/>
</dbReference>
<name>A0A423Q3N1_9GAMM</name>
<feature type="domain" description="Acetyl-CoA dehydrogenase-like C-terminal" evidence="14">
    <location>
        <begin position="458"/>
        <end position="573"/>
    </location>
</feature>
<dbReference type="GO" id="GO:0050660">
    <property type="term" value="F:flavin adenine dinucleotide binding"/>
    <property type="evidence" value="ECO:0007669"/>
    <property type="project" value="InterPro"/>
</dbReference>
<feature type="domain" description="Acyl-CoA dehydrogenase/oxidase C-terminal" evidence="11">
    <location>
        <begin position="284"/>
        <end position="440"/>
    </location>
</feature>
<keyword evidence="3 10" id="KW-0285">Flavoprotein</keyword>
<dbReference type="Pfam" id="PF02771">
    <property type="entry name" value="Acyl-CoA_dh_N"/>
    <property type="match status" value="1"/>
</dbReference>
<dbReference type="Proteomes" id="UP000285123">
    <property type="component" value="Unassembled WGS sequence"/>
</dbReference>
<organism evidence="15 16">
    <name type="scientific">Salinisphaera orenii YIM 95161</name>
    <dbReference type="NCBI Taxonomy" id="1051139"/>
    <lineage>
        <taxon>Bacteria</taxon>
        <taxon>Pseudomonadati</taxon>
        <taxon>Pseudomonadota</taxon>
        <taxon>Gammaproteobacteria</taxon>
        <taxon>Salinisphaerales</taxon>
        <taxon>Salinisphaeraceae</taxon>
        <taxon>Salinisphaera</taxon>
    </lineage>
</organism>
<dbReference type="FunFam" id="2.40.110.10:FF:000031">
    <property type="entry name" value="Acyl-CoA dehydrogenase, putative"/>
    <property type="match status" value="1"/>
</dbReference>
<evidence type="ECO:0000256" key="8">
    <source>
        <dbReference type="ARBA" id="ARBA00066694"/>
    </source>
</evidence>
<evidence type="ECO:0000256" key="10">
    <source>
        <dbReference type="RuleBase" id="RU362125"/>
    </source>
</evidence>
<evidence type="ECO:0000256" key="9">
    <source>
        <dbReference type="ARBA" id="ARBA00069043"/>
    </source>
</evidence>
<evidence type="ECO:0000313" key="16">
    <source>
        <dbReference type="Proteomes" id="UP000285123"/>
    </source>
</evidence>
<reference evidence="15 16" key="1">
    <citation type="submission" date="2013-10" db="EMBL/GenBank/DDBJ databases">
        <title>Salinisphaera halophila YIM 95161 Genome Sequencing.</title>
        <authorList>
            <person name="Lai Q."/>
            <person name="Li C."/>
            <person name="Shao Z."/>
        </authorList>
    </citation>
    <scope>NUCLEOTIDE SEQUENCE [LARGE SCALE GENOMIC DNA]</scope>
    <source>
        <strain evidence="15 16">YIM 95161</strain>
    </source>
</reference>
<evidence type="ECO:0000259" key="12">
    <source>
        <dbReference type="Pfam" id="PF02770"/>
    </source>
</evidence>
<dbReference type="RefSeq" id="WP_123590079.1">
    <property type="nucleotide sequence ID" value="NZ_AYKF01000062.1"/>
</dbReference>
<evidence type="ECO:0000259" key="13">
    <source>
        <dbReference type="Pfam" id="PF02771"/>
    </source>
</evidence>
<keyword evidence="5 10" id="KW-0560">Oxidoreductase</keyword>
<dbReference type="Gene3D" id="1.10.540.10">
    <property type="entry name" value="Acyl-CoA dehydrogenase/oxidase, N-terminal domain"/>
    <property type="match status" value="1"/>
</dbReference>
<dbReference type="EC" id="1.3.99.41" evidence="8"/>
<dbReference type="Pfam" id="PF02770">
    <property type="entry name" value="Acyl-CoA_dh_M"/>
    <property type="match status" value="1"/>
</dbReference>
<comment type="similarity">
    <text evidence="2 10">Belongs to the acyl-CoA dehydrogenase family.</text>
</comment>
<dbReference type="InterPro" id="IPR052166">
    <property type="entry name" value="Diverse_Acyl-CoA_DH"/>
</dbReference>
<dbReference type="PANTHER" id="PTHR42803:SF1">
    <property type="entry name" value="BROAD-SPECIFICITY LINEAR ACYL-COA DEHYDROGENASE FADE5"/>
    <property type="match status" value="1"/>
</dbReference>
<comment type="function">
    <text evidence="7">Involved in the assimilation of dimethylsulphoniopropionate (DMSP), an important compound in the fixation of carbon in marine phytoplankton, by mediating the conversion of 3-(methylthio)propanoyl-CoA (MMPA-CoA) to 3-(methylthio)acryloyl-CoA (MTA-CoA).</text>
</comment>
<dbReference type="InterPro" id="IPR037069">
    <property type="entry name" value="AcylCoA_DH/ox_N_sf"/>
</dbReference>
<dbReference type="InterPro" id="IPR036250">
    <property type="entry name" value="AcylCo_DH-like_C"/>
</dbReference>
<dbReference type="GO" id="GO:0016627">
    <property type="term" value="F:oxidoreductase activity, acting on the CH-CH group of donors"/>
    <property type="evidence" value="ECO:0007669"/>
    <property type="project" value="InterPro"/>
</dbReference>
<comment type="cofactor">
    <cofactor evidence="1 10">
        <name>FAD</name>
        <dbReference type="ChEBI" id="CHEBI:57692"/>
    </cofactor>
</comment>
<evidence type="ECO:0000256" key="7">
    <source>
        <dbReference type="ARBA" id="ARBA00058683"/>
    </source>
</evidence>
<dbReference type="InterPro" id="IPR013786">
    <property type="entry name" value="AcylCoA_DH/ox_N"/>
</dbReference>
<dbReference type="PANTHER" id="PTHR42803">
    <property type="entry name" value="ACYL-COA DEHYDROGENASE"/>
    <property type="match status" value="1"/>
</dbReference>
<proteinExistence type="inferred from homology"/>
<dbReference type="SUPFAM" id="SSF47203">
    <property type="entry name" value="Acyl-CoA dehydrogenase C-terminal domain-like"/>
    <property type="match status" value="1"/>
</dbReference>
<evidence type="ECO:0000256" key="5">
    <source>
        <dbReference type="ARBA" id="ARBA00023002"/>
    </source>
</evidence>
<comment type="catalytic activity">
    <reaction evidence="6">
        <text>3-(methylsulfanyl)propanoyl-CoA + oxidized [electron-transfer flavoprotein] + H(+) = 3-(methylsulfanyl)acryloyl-CoA + reduced [electron-transfer flavoprotein]</text>
        <dbReference type="Rhea" id="RHEA:52612"/>
        <dbReference type="Rhea" id="RHEA-COMP:10685"/>
        <dbReference type="Rhea" id="RHEA-COMP:10686"/>
        <dbReference type="ChEBI" id="CHEBI:15378"/>
        <dbReference type="ChEBI" id="CHEBI:57692"/>
        <dbReference type="ChEBI" id="CHEBI:58307"/>
        <dbReference type="ChEBI" id="CHEBI:82815"/>
        <dbReference type="ChEBI" id="CHEBI:84994"/>
        <dbReference type="EC" id="1.3.99.41"/>
    </reaction>
    <physiologicalReaction direction="left-to-right" evidence="6">
        <dbReference type="Rhea" id="RHEA:52613"/>
    </physiologicalReaction>
</comment>
<dbReference type="OrthoDB" id="9764895at2"/>
<evidence type="ECO:0000313" key="15">
    <source>
        <dbReference type="EMBL" id="ROO33659.1"/>
    </source>
</evidence>
<dbReference type="SUPFAM" id="SSF56645">
    <property type="entry name" value="Acyl-CoA dehydrogenase NM domain-like"/>
    <property type="match status" value="1"/>
</dbReference>
<evidence type="ECO:0000256" key="4">
    <source>
        <dbReference type="ARBA" id="ARBA00022827"/>
    </source>
</evidence>
<comment type="caution">
    <text evidence="15">The sequence shown here is derived from an EMBL/GenBank/DDBJ whole genome shotgun (WGS) entry which is preliminary data.</text>
</comment>
<evidence type="ECO:0000259" key="14">
    <source>
        <dbReference type="Pfam" id="PF12806"/>
    </source>
</evidence>
<sequence>MADYHAPTRDLMFMLTEVLDAAHIRGLPDCDDYEPDTISAIVDEAGRFASSVLAPLNASGDAEGVDWSAEGVTSASGFADAYDRFVEAGWNGLTGDPEHGGMGMPRVLGAATTELWNAANMSFALCPLLTASAVDALAHHGSEDLKAVYLDRLVSGEWTGCMDLTEPQAGSDLAQVRTRAEPDGEAWRLFGQKIYITWGEHDMAGNIVHLVLARLPDAPAGVKGISLFLVPKYIPDADGNPDERNDMRCASVEHKLGIHACPTCTMTYGEDGRGALGWLVGEANRGLAHMFTMMNAARHKMGVQGLGVADRAYQQALAHAREREQGGAAIVEHADVKRMLLSMRSRIDALRALCLDSAAAMDVAERSDDEAERAAAQTRVDVLTPIVKGWGTEVGVALADTGIQIHGGMGYIEETGAAQPLRDVRIAPIYEGTNGIQAIDLVGRKLLRDEGRGMRALIADMRATADGRADGANPHPALAEGLDLMEQATDTLLAAGRDAAMANAFNYLMLCGTVVGAWYAARIADVAKAALAAGTDEADFYEARQACARFYMRQVLPDARGYAARIEGGADAIDTVDAARHL</sequence>
<feature type="domain" description="Acyl-CoA dehydrogenase/oxidase N-terminal" evidence="13">
    <location>
        <begin position="39"/>
        <end position="157"/>
    </location>
</feature>
<accession>A0A423Q3N1</accession>
<dbReference type="Gene3D" id="1.20.140.10">
    <property type="entry name" value="Butyryl-CoA Dehydrogenase, subunit A, domain 3"/>
    <property type="match status" value="1"/>
</dbReference>
<evidence type="ECO:0000256" key="3">
    <source>
        <dbReference type="ARBA" id="ARBA00022630"/>
    </source>
</evidence>
<evidence type="ECO:0000256" key="1">
    <source>
        <dbReference type="ARBA" id="ARBA00001974"/>
    </source>
</evidence>
<evidence type="ECO:0000259" key="11">
    <source>
        <dbReference type="Pfam" id="PF00441"/>
    </source>
</evidence>
<dbReference type="Pfam" id="PF00441">
    <property type="entry name" value="Acyl-CoA_dh_1"/>
    <property type="match status" value="1"/>
</dbReference>
<dbReference type="Pfam" id="PF12806">
    <property type="entry name" value="Acyl-CoA_dh_C"/>
    <property type="match status" value="1"/>
</dbReference>
<evidence type="ECO:0000256" key="6">
    <source>
        <dbReference type="ARBA" id="ARBA00051388"/>
    </source>
</evidence>
<feature type="domain" description="Acyl-CoA oxidase/dehydrogenase middle" evidence="12">
    <location>
        <begin position="161"/>
        <end position="267"/>
    </location>
</feature>
<dbReference type="AlphaFoldDB" id="A0A423Q3N1"/>
<dbReference type="InterPro" id="IPR009075">
    <property type="entry name" value="AcylCo_DH/oxidase_C"/>
</dbReference>
<dbReference type="EMBL" id="AYKF01000062">
    <property type="protein sequence ID" value="ROO33659.1"/>
    <property type="molecule type" value="Genomic_DNA"/>
</dbReference>
<dbReference type="InterPro" id="IPR025878">
    <property type="entry name" value="Acyl-CoA_dh-like_C_dom"/>
</dbReference>